<accession>A0A087QX55</accession>
<proteinExistence type="predicted"/>
<dbReference type="Proteomes" id="UP000053286">
    <property type="component" value="Unassembled WGS sequence"/>
</dbReference>
<feature type="non-terminal residue" evidence="1">
    <location>
        <position position="61"/>
    </location>
</feature>
<gene>
    <name evidence="1" type="ORF">AS27_09136</name>
</gene>
<dbReference type="EMBL" id="KL225962">
    <property type="protein sequence ID" value="KFM05809.1"/>
    <property type="molecule type" value="Genomic_DNA"/>
</dbReference>
<organism evidence="1 2">
    <name type="scientific">Aptenodytes forsteri</name>
    <name type="common">Emperor penguin</name>
    <dbReference type="NCBI Taxonomy" id="9233"/>
    <lineage>
        <taxon>Eukaryota</taxon>
        <taxon>Metazoa</taxon>
        <taxon>Chordata</taxon>
        <taxon>Craniata</taxon>
        <taxon>Vertebrata</taxon>
        <taxon>Euteleostomi</taxon>
        <taxon>Archelosauria</taxon>
        <taxon>Archosauria</taxon>
        <taxon>Dinosauria</taxon>
        <taxon>Saurischia</taxon>
        <taxon>Theropoda</taxon>
        <taxon>Coelurosauria</taxon>
        <taxon>Aves</taxon>
        <taxon>Neognathae</taxon>
        <taxon>Neoaves</taxon>
        <taxon>Aequornithes</taxon>
        <taxon>Sphenisciformes</taxon>
        <taxon>Spheniscidae</taxon>
        <taxon>Aptenodytes</taxon>
    </lineage>
</organism>
<dbReference type="AlphaFoldDB" id="A0A087QX55"/>
<reference evidence="1 2" key="1">
    <citation type="submission" date="2014-04" db="EMBL/GenBank/DDBJ databases">
        <title>Genome evolution of avian class.</title>
        <authorList>
            <person name="Zhang G."/>
            <person name="Li C."/>
        </authorList>
    </citation>
    <scope>NUCLEOTIDE SEQUENCE [LARGE SCALE GENOMIC DNA]</scope>
    <source>
        <strain evidence="1">BGI_AS27</strain>
    </source>
</reference>
<protein>
    <submittedName>
        <fullName evidence="1">Uncharacterized protein</fullName>
    </submittedName>
</protein>
<sequence>QRSAHLFTTRNFVFIISDPVPQYGFLFPCHTFQDLFLNMIKVFYYFPTKAILCSNENLNYL</sequence>
<evidence type="ECO:0000313" key="2">
    <source>
        <dbReference type="Proteomes" id="UP000053286"/>
    </source>
</evidence>
<name>A0A087QX55_APTFO</name>
<feature type="non-terminal residue" evidence="1">
    <location>
        <position position="1"/>
    </location>
</feature>
<evidence type="ECO:0000313" key="1">
    <source>
        <dbReference type="EMBL" id="KFM05809.1"/>
    </source>
</evidence>
<keyword evidence="2" id="KW-1185">Reference proteome</keyword>